<sequence length="107" mass="11380">MVAETVARGADRRALSTEAAPQSSDETADGESITTLQPPRSVATRVSMEGGGASRFTDESIEEEEEEEARARNKRAAAHLLQLAGTIHTLGSTMDTEQGALFISTDM</sequence>
<keyword evidence="2" id="KW-1185">Reference proteome</keyword>
<protein>
    <submittedName>
        <fullName evidence="1">Uncharacterized protein</fullName>
    </submittedName>
</protein>
<comment type="caution">
    <text evidence="1">The sequence shown here is derived from an EMBL/GenBank/DDBJ whole genome shotgun (WGS) entry which is preliminary data.</text>
</comment>
<organism evidence="1 2">
    <name type="scientific">Naganishia friedmannii</name>
    <dbReference type="NCBI Taxonomy" id="89922"/>
    <lineage>
        <taxon>Eukaryota</taxon>
        <taxon>Fungi</taxon>
        <taxon>Dikarya</taxon>
        <taxon>Basidiomycota</taxon>
        <taxon>Agaricomycotina</taxon>
        <taxon>Tremellomycetes</taxon>
        <taxon>Filobasidiales</taxon>
        <taxon>Filobasidiaceae</taxon>
        <taxon>Naganishia</taxon>
    </lineage>
</organism>
<dbReference type="EMBL" id="JASBWT010000031">
    <property type="protein sequence ID" value="KAJ9093386.1"/>
    <property type="molecule type" value="Genomic_DNA"/>
</dbReference>
<evidence type="ECO:0000313" key="1">
    <source>
        <dbReference type="EMBL" id="KAJ9093386.1"/>
    </source>
</evidence>
<proteinExistence type="predicted"/>
<accession>A0ACC2V3Z7</accession>
<dbReference type="Proteomes" id="UP001227268">
    <property type="component" value="Unassembled WGS sequence"/>
</dbReference>
<reference evidence="1" key="1">
    <citation type="submission" date="2023-04" db="EMBL/GenBank/DDBJ databases">
        <title>Draft Genome sequencing of Naganishia species isolated from polar environments using Oxford Nanopore Technology.</title>
        <authorList>
            <person name="Leo P."/>
            <person name="Venkateswaran K."/>
        </authorList>
    </citation>
    <scope>NUCLEOTIDE SEQUENCE</scope>
    <source>
        <strain evidence="1">MNA-CCFEE 5423</strain>
    </source>
</reference>
<name>A0ACC2V3Z7_9TREE</name>
<gene>
    <name evidence="1" type="ORF">QFC21_006416</name>
</gene>
<evidence type="ECO:0000313" key="2">
    <source>
        <dbReference type="Proteomes" id="UP001227268"/>
    </source>
</evidence>